<name>A0ACC2JRY5_9PEZI</name>
<gene>
    <name evidence="1" type="ORF">O1611_g3380</name>
</gene>
<evidence type="ECO:0000313" key="1">
    <source>
        <dbReference type="EMBL" id="KAJ8130249.1"/>
    </source>
</evidence>
<dbReference type="Proteomes" id="UP001153332">
    <property type="component" value="Unassembled WGS sequence"/>
</dbReference>
<keyword evidence="2" id="KW-1185">Reference proteome</keyword>
<organism evidence="1 2">
    <name type="scientific">Lasiodiplodia mahajangana</name>
    <dbReference type="NCBI Taxonomy" id="1108764"/>
    <lineage>
        <taxon>Eukaryota</taxon>
        <taxon>Fungi</taxon>
        <taxon>Dikarya</taxon>
        <taxon>Ascomycota</taxon>
        <taxon>Pezizomycotina</taxon>
        <taxon>Dothideomycetes</taxon>
        <taxon>Dothideomycetes incertae sedis</taxon>
        <taxon>Botryosphaeriales</taxon>
        <taxon>Botryosphaeriaceae</taxon>
        <taxon>Lasiodiplodia</taxon>
    </lineage>
</organism>
<evidence type="ECO:0000313" key="2">
    <source>
        <dbReference type="Proteomes" id="UP001153332"/>
    </source>
</evidence>
<dbReference type="EMBL" id="JAPUUL010000543">
    <property type="protein sequence ID" value="KAJ8130249.1"/>
    <property type="molecule type" value="Genomic_DNA"/>
</dbReference>
<reference evidence="1" key="1">
    <citation type="submission" date="2022-12" db="EMBL/GenBank/DDBJ databases">
        <title>Genome Sequence of Lasiodiplodia mahajangana.</title>
        <authorList>
            <person name="Buettner E."/>
        </authorList>
    </citation>
    <scope>NUCLEOTIDE SEQUENCE</scope>
    <source>
        <strain evidence="1">VT137</strain>
    </source>
</reference>
<sequence>MTKSWQRPERGIGWRKENTGKIYSEATDKSVAPPEGLGLPSRQSTNYFPIYAESDSRFDDSYDDALGSTDLSFTDWGMWTLPSMTGLQSVTTTLQSEDEQQQPSINEDMNDFRISHHCLSVAMDPSAGSQVVVERDTARRSTSNVTPQTLTKLPSNPDACLCHLGGLDSIIPPAESRVQEEHPGRGQPIEPSGVNGSHSLRPNFPFLHTDKRSNNDFMLQAGNETMKNLNSIKSSPREANQNLLGRNARICHASAPAKPVPNHGLAGLERVLEVIEEAGFDGVDSMTTAYYTTRFPPGSSLHSAQATSRRRHLKRLLNALHESAKSWDPQEAQSFREGIMRNAEDIVIKEMHSLDLNHITSIRSDGVFGLIDSALASEDSHCALKENKRVFKEQERTGSINVPEHLS</sequence>
<accession>A0ACC2JRY5</accession>
<protein>
    <submittedName>
        <fullName evidence="1">Uncharacterized protein</fullName>
    </submittedName>
</protein>
<proteinExistence type="predicted"/>
<comment type="caution">
    <text evidence="1">The sequence shown here is derived from an EMBL/GenBank/DDBJ whole genome shotgun (WGS) entry which is preliminary data.</text>
</comment>